<dbReference type="Gene3D" id="3.30.70.100">
    <property type="match status" value="1"/>
</dbReference>
<dbReference type="Gene3D" id="3.40.250.10">
    <property type="entry name" value="Rhodanese-like domain"/>
    <property type="match status" value="1"/>
</dbReference>
<dbReference type="Pfam" id="PF17773">
    <property type="entry name" value="UPF0176_N"/>
    <property type="match status" value="1"/>
</dbReference>
<feature type="domain" description="Rhodanese" evidence="1">
    <location>
        <begin position="170"/>
        <end position="271"/>
    </location>
</feature>
<name>A0A176WBI6_MARPO</name>
<dbReference type="InterPro" id="IPR029058">
    <property type="entry name" value="AB_hydrolase_fold"/>
</dbReference>
<sequence>MASAEFAQLSLDDTVSDKEGDVAEDGVLLYYKFAQIDDPDGMKTWLFDLCSSLGLLGRIRVAPDGINITVGGKLTALQEHIRVVSSNPLFTGTDFKIASCSPPANPKAAAECGFTSLSARAVKELVTLGLHPSVQPPSVSNAGRHATAQEFHKILQERALGEAQEGSDTSLKQTIVVDARNVYETRIGKFSAGEGVEVMDPMVRQYSDLPGWIDDNEDRLRNKQILMYCTGGVRCEMASAYIRSKGKEFEDVVQLSGGIQRYMEAFPDGGYFVGKNFVFDHRLAVPSLNKVVLGRCLQCNTPYDDYSARCRCSLCRMLVLVCSDCQVVSQQSSSLFICEVCNKTGKSLKPSTQVGFQGSLQCEKFTDNSESKPPIPENKDGDQQQRKLRILCLHGFRQNASKLKGRLNALRKKLRHKVEFVYIDAPHEVPFSSQQHQVPHQPDCHSENSLEGWCSGECSGAKGVPSSTSSVGVSKKFAWLFSPETAFNDFLISSDGTMEASGMTHFQTQSSTGAPDAFSMKQCLPEGLVQHTRVDLKEIPSGRIETEISSEARPSQHQTQILGWSRSWKYLQTVFREQGPFDGVLGFSQGAAIAAALCLSRVSRSEHNSGAVKFRFVIICSGFISPAAEHFESMSLSNEGAIDVPSLHVFGGCEGSDRQISVRESEQLASLFRREKRVTIRHQSGHIIPTQPEYVQQYLSFLNQF</sequence>
<dbReference type="PROSITE" id="PS50206">
    <property type="entry name" value="RHODANESE_3"/>
    <property type="match status" value="1"/>
</dbReference>
<dbReference type="SUPFAM" id="SSF52821">
    <property type="entry name" value="Rhodanese/Cell cycle control phosphatase"/>
    <property type="match status" value="1"/>
</dbReference>
<gene>
    <name evidence="3" type="ORF">AXG93_1028s1080</name>
    <name evidence="2" type="ORF">Mp_5g22180</name>
</gene>
<dbReference type="InterPro" id="IPR022111">
    <property type="entry name" value="Rhodanese_C"/>
</dbReference>
<accession>A0A176WBI6</accession>
<dbReference type="Gene3D" id="3.40.50.1820">
    <property type="entry name" value="alpha/beta hydrolase"/>
    <property type="match status" value="2"/>
</dbReference>
<reference evidence="3 4" key="1">
    <citation type="submission" date="2016-03" db="EMBL/GenBank/DDBJ databases">
        <title>Mechanisms controlling the formation of the plant cell surface in tip-growing cells are functionally conserved among land plants.</title>
        <authorList>
            <person name="Honkanen S."/>
            <person name="Jones V.A."/>
            <person name="Morieri G."/>
            <person name="Champion C."/>
            <person name="Hetherington A.J."/>
            <person name="Kelly S."/>
            <person name="Saint-Marcoux D."/>
            <person name="Proust H."/>
            <person name="Prescott H."/>
            <person name="Dolan L."/>
        </authorList>
    </citation>
    <scope>NUCLEOTIDE SEQUENCE [LARGE SCALE GENOMIC DNA]</scope>
    <source>
        <strain evidence="4">cv. Tak-1 and cv. Tak-2</strain>
        <tissue evidence="3">Whole gametophyte</tissue>
    </source>
</reference>
<reference evidence="2" key="2">
    <citation type="journal article" date="2019" name="Curr. Biol.">
        <title>Chromatin organization in early land plants reveals an ancestral association between H3K27me3, transposons, and constitutive heterochromatin.</title>
        <authorList>
            <person name="Montgomery S.A."/>
            <person name="Tanizawa Y."/>
            <person name="Galik B."/>
            <person name="Wang N."/>
            <person name="Ito T."/>
            <person name="Mochizuki T."/>
            <person name="Akimcheva S."/>
            <person name="Bowman J."/>
            <person name="Cognat V."/>
            <person name="Drouard L."/>
            <person name="Ekker H."/>
            <person name="Houng S."/>
            <person name="Kohchi T."/>
            <person name="Lin S."/>
            <person name="Liu L.D."/>
            <person name="Nakamura Y."/>
            <person name="Valeeva L.R."/>
            <person name="Shakirov E.V."/>
            <person name="Shippen D.E."/>
            <person name="Wei W."/>
            <person name="Yagura M."/>
            <person name="Yamaoka S."/>
            <person name="Yamato K.T."/>
            <person name="Liu C."/>
            <person name="Berger F."/>
        </authorList>
    </citation>
    <scope>NUCLEOTIDE SEQUENCE [LARGE SCALE GENOMIC DNA]</scope>
    <source>
        <strain evidence="2">Tak-1</strain>
    </source>
</reference>
<evidence type="ECO:0000313" key="5">
    <source>
        <dbReference type="Proteomes" id="UP001162541"/>
    </source>
</evidence>
<dbReference type="Proteomes" id="UP000077202">
    <property type="component" value="Unassembled WGS sequence"/>
</dbReference>
<evidence type="ECO:0000259" key="1">
    <source>
        <dbReference type="PROSITE" id="PS50206"/>
    </source>
</evidence>
<evidence type="ECO:0000313" key="2">
    <source>
        <dbReference type="EMBL" id="BBN12699.1"/>
    </source>
</evidence>
<dbReference type="InterPro" id="IPR005645">
    <property type="entry name" value="FSH-like_dom"/>
</dbReference>
<dbReference type="InterPro" id="IPR020936">
    <property type="entry name" value="TrhO"/>
</dbReference>
<dbReference type="EMBL" id="LVLJ01001457">
    <property type="protein sequence ID" value="OAE29466.1"/>
    <property type="molecule type" value="Genomic_DNA"/>
</dbReference>
<reference evidence="5" key="3">
    <citation type="journal article" date="2020" name="Curr. Biol.">
        <title>Chromatin organization in early land plants reveals an ancestral association between H3K27me3, transposons, and constitutive heterochromatin.</title>
        <authorList>
            <person name="Montgomery S.A."/>
            <person name="Tanizawa Y."/>
            <person name="Galik B."/>
            <person name="Wang N."/>
            <person name="Ito T."/>
            <person name="Mochizuki T."/>
            <person name="Akimcheva S."/>
            <person name="Bowman J.L."/>
            <person name="Cognat V."/>
            <person name="Marechal-Drouard L."/>
            <person name="Ekker H."/>
            <person name="Hong S.F."/>
            <person name="Kohchi T."/>
            <person name="Lin S.S."/>
            <person name="Liu L.D."/>
            <person name="Nakamura Y."/>
            <person name="Valeeva L.R."/>
            <person name="Shakirov E.V."/>
            <person name="Shippen D.E."/>
            <person name="Wei W.L."/>
            <person name="Yagura M."/>
            <person name="Yamaoka S."/>
            <person name="Yamato K.T."/>
            <person name="Liu C."/>
            <person name="Berger F."/>
        </authorList>
    </citation>
    <scope>NUCLEOTIDE SEQUENCE [LARGE SCALE GENOMIC DNA]</scope>
    <source>
        <strain evidence="5">Tak-1</strain>
    </source>
</reference>
<dbReference type="PANTHER" id="PTHR43268:SF6">
    <property type="entry name" value="THIOSULFATE SULFURTRANSFERASE_RHODANESE-LIKE DOMAIN-CONTAINING PROTEIN 2"/>
    <property type="match status" value="1"/>
</dbReference>
<dbReference type="InterPro" id="IPR001763">
    <property type="entry name" value="Rhodanese-like_dom"/>
</dbReference>
<dbReference type="EMBL" id="AP019870">
    <property type="protein sequence ID" value="BBN12699.1"/>
    <property type="molecule type" value="Genomic_DNA"/>
</dbReference>
<dbReference type="SUPFAM" id="SSF53474">
    <property type="entry name" value="alpha/beta-Hydrolases"/>
    <property type="match status" value="1"/>
</dbReference>
<dbReference type="InterPro" id="IPR036873">
    <property type="entry name" value="Rhodanese-like_dom_sf"/>
</dbReference>
<evidence type="ECO:0000313" key="3">
    <source>
        <dbReference type="EMBL" id="OAE29466.1"/>
    </source>
</evidence>
<dbReference type="Pfam" id="PF12368">
    <property type="entry name" value="Rhodanese_C"/>
    <property type="match status" value="1"/>
</dbReference>
<protein>
    <recommendedName>
        <fullName evidence="1">Rhodanese domain-containing protein</fullName>
    </recommendedName>
</protein>
<evidence type="ECO:0000313" key="4">
    <source>
        <dbReference type="Proteomes" id="UP000077202"/>
    </source>
</evidence>
<dbReference type="PANTHER" id="PTHR43268">
    <property type="entry name" value="THIOSULFATE SULFURTRANSFERASE/RHODANESE-LIKE DOMAIN-CONTAINING PROTEIN 2"/>
    <property type="match status" value="1"/>
</dbReference>
<dbReference type="Pfam" id="PF03959">
    <property type="entry name" value="FSH1"/>
    <property type="match status" value="2"/>
</dbReference>
<dbReference type="InterPro" id="IPR040503">
    <property type="entry name" value="TRHO_N"/>
</dbReference>
<dbReference type="SMART" id="SM00450">
    <property type="entry name" value="RHOD"/>
    <property type="match status" value="1"/>
</dbReference>
<dbReference type="Proteomes" id="UP001162541">
    <property type="component" value="Chromosome 5"/>
</dbReference>
<organism evidence="3 4">
    <name type="scientific">Marchantia polymorpha subsp. ruderalis</name>
    <dbReference type="NCBI Taxonomy" id="1480154"/>
    <lineage>
        <taxon>Eukaryota</taxon>
        <taxon>Viridiplantae</taxon>
        <taxon>Streptophyta</taxon>
        <taxon>Embryophyta</taxon>
        <taxon>Marchantiophyta</taxon>
        <taxon>Marchantiopsida</taxon>
        <taxon>Marchantiidae</taxon>
        <taxon>Marchantiales</taxon>
        <taxon>Marchantiaceae</taxon>
        <taxon>Marchantia</taxon>
    </lineage>
</organism>
<proteinExistence type="predicted"/>
<dbReference type="AlphaFoldDB" id="A0A176WBI6"/>
<keyword evidence="4" id="KW-1185">Reference proteome</keyword>